<dbReference type="AlphaFoldDB" id="I7BAS5"/>
<gene>
    <name evidence="2" type="ordered locus">MHLP_04225</name>
</gene>
<accession>I7BAS5</accession>
<dbReference type="EMBL" id="CP003731">
    <property type="protein sequence ID" value="AFO52425.1"/>
    <property type="molecule type" value="Genomic_DNA"/>
</dbReference>
<protein>
    <submittedName>
        <fullName evidence="2">Uncharacterized protein</fullName>
    </submittedName>
</protein>
<dbReference type="STRING" id="1212765.MHLP_04225"/>
<proteinExistence type="predicted"/>
<evidence type="ECO:0000313" key="2">
    <source>
        <dbReference type="EMBL" id="AFO52425.1"/>
    </source>
</evidence>
<dbReference type="KEGG" id="mhl:MHLP_04225"/>
<feature type="compositionally biased region" description="Polar residues" evidence="1">
    <location>
        <begin position="61"/>
        <end position="77"/>
    </location>
</feature>
<organism evidence="2 3">
    <name type="scientific">Mycoplasma haematolamae (strain Purdue)</name>
    <dbReference type="NCBI Taxonomy" id="1212765"/>
    <lineage>
        <taxon>Bacteria</taxon>
        <taxon>Bacillati</taxon>
        <taxon>Mycoplasmatota</taxon>
        <taxon>Mollicutes</taxon>
        <taxon>Mycoplasmataceae</taxon>
        <taxon>Mycoplasma</taxon>
    </lineage>
</organism>
<evidence type="ECO:0000313" key="3">
    <source>
        <dbReference type="Proteomes" id="UP000006502"/>
    </source>
</evidence>
<dbReference type="HOGENOM" id="CLU_2634282_0_0_14"/>
<evidence type="ECO:0000256" key="1">
    <source>
        <dbReference type="SAM" id="MobiDB-lite"/>
    </source>
</evidence>
<feature type="region of interest" description="Disordered" evidence="1">
    <location>
        <begin position="38"/>
        <end position="77"/>
    </location>
</feature>
<reference evidence="2 3" key="1">
    <citation type="journal article" date="2012" name="J. Bacteriol.">
        <title>Genome Sequence of "Candidatus Mycoplasma haemolamae" Strain Purdue, a Red Blood Cell Pathogen of Alpacas (Vicugna pacos) and Llamas (Lama glama).</title>
        <authorList>
            <person name="Guimaraes A.M."/>
            <person name="Toth B."/>
            <person name="Santos A.P."/>
            <person name="do Nascimento N.C."/>
            <person name="Kritchevsky J.E."/>
            <person name="Messick J.B."/>
        </authorList>
    </citation>
    <scope>NUCLEOTIDE SEQUENCE [LARGE SCALE GENOMIC DNA]</scope>
    <source>
        <strain evidence="2 3">Purdue</strain>
    </source>
</reference>
<name>I7BAS5_MYCHA</name>
<dbReference type="Proteomes" id="UP000006502">
    <property type="component" value="Chromosome"/>
</dbReference>
<sequence>MGFFLKAIGWVVGLCAVGCGGTALSVKYPQIRKYLGVGDDKKNQEDQGDQKNQQRHPSGASVDTTSQTSSQEGKVTS</sequence>
<reference evidence="3" key="2">
    <citation type="submission" date="2012-07" db="EMBL/GenBank/DDBJ databases">
        <title>Complete genome sequence of 'Candidatus Mycoplasma haemolamae'.</title>
        <authorList>
            <person name="Guimaraes A.M.S."/>
            <person name="Toth B."/>
            <person name="Santos A.P."/>
            <person name="Nascimento N.C."/>
            <person name="Sojka J.E."/>
            <person name="Messick J.B."/>
        </authorList>
    </citation>
    <scope>NUCLEOTIDE SEQUENCE [LARGE SCALE GENOMIC DNA]</scope>
    <source>
        <strain evidence="3">Purdue</strain>
    </source>
</reference>
<dbReference type="PATRIC" id="fig|1212765.3.peg.961"/>
<feature type="compositionally biased region" description="Basic and acidic residues" evidence="1">
    <location>
        <begin position="38"/>
        <end position="49"/>
    </location>
</feature>
<keyword evidence="3" id="KW-1185">Reference proteome</keyword>